<feature type="domain" description="NADP-dependent oxidoreductase" evidence="1">
    <location>
        <begin position="18"/>
        <end position="334"/>
    </location>
</feature>
<dbReference type="InterPro" id="IPR020471">
    <property type="entry name" value="AKR"/>
</dbReference>
<sequence length="415" mass="47028">MSVAPTVKLNNGIEMPVLGLGTWQMEEKEGVELIKEAIDCGYRHFDTALLYHSERIIGQAIREKIADGTVARSDLFITTKLWCTYAHPELVVKACKKSLKNLGLDYVDLYLIHWPVAFKATDKIDEPTAQNMLDIETLLNYPEYFPRDSEGFIITSDTDYLDTWKEMEKCVDLGLARSIGVSNFNASQLDRVVTNARILPVTNQVEVNPYLNQKNLIEFCKERKVIVTCYGPLGTAAPPKTPGLPKMTEHPTIKKIAEAKKKSPAQIVLRYLVPAPPKQCLTEIHTNTHLVIVFQVQLGTVVIPKTSNPKRLPENIDIFDFTLSPEEMAEVDTMNCNDRICIIPETVDVGRKNNTDLHDLCSSDILGQETPEKEHLYPTLLFLSCISPWEDIRFQWRYDGTNSETRRYQSVLING</sequence>
<dbReference type="PROSITE" id="PS00063">
    <property type="entry name" value="ALDOKETO_REDUCTASE_3"/>
    <property type="match status" value="1"/>
</dbReference>
<evidence type="ECO:0000313" key="2">
    <source>
        <dbReference type="EMBL" id="KAK6639419.1"/>
    </source>
</evidence>
<dbReference type="PROSITE" id="PS00062">
    <property type="entry name" value="ALDOKETO_REDUCTASE_2"/>
    <property type="match status" value="1"/>
</dbReference>
<dbReference type="Proteomes" id="UP001372834">
    <property type="component" value="Unassembled WGS sequence"/>
</dbReference>
<comment type="caution">
    <text evidence="2">The sequence shown here is derived from an EMBL/GenBank/DDBJ whole genome shotgun (WGS) entry which is preliminary data.</text>
</comment>
<accession>A0AAN8P692</accession>
<dbReference type="PANTHER" id="PTHR11732">
    <property type="entry name" value="ALDO/KETO REDUCTASE"/>
    <property type="match status" value="1"/>
</dbReference>
<protein>
    <recommendedName>
        <fullName evidence="1">NADP-dependent oxidoreductase domain-containing protein</fullName>
    </recommendedName>
</protein>
<feature type="non-terminal residue" evidence="2">
    <location>
        <position position="415"/>
    </location>
</feature>
<dbReference type="SUPFAM" id="SSF51430">
    <property type="entry name" value="NAD(P)-linked oxidoreductase"/>
    <property type="match status" value="1"/>
</dbReference>
<evidence type="ECO:0000259" key="1">
    <source>
        <dbReference type="Pfam" id="PF00248"/>
    </source>
</evidence>
<dbReference type="InterPro" id="IPR036812">
    <property type="entry name" value="NAD(P)_OxRdtase_dom_sf"/>
</dbReference>
<dbReference type="EMBL" id="JAWJWE010000003">
    <property type="protein sequence ID" value="KAK6639419.1"/>
    <property type="molecule type" value="Genomic_DNA"/>
</dbReference>
<organism evidence="2 3">
    <name type="scientific">Polyplax serrata</name>
    <name type="common">Common mouse louse</name>
    <dbReference type="NCBI Taxonomy" id="468196"/>
    <lineage>
        <taxon>Eukaryota</taxon>
        <taxon>Metazoa</taxon>
        <taxon>Ecdysozoa</taxon>
        <taxon>Arthropoda</taxon>
        <taxon>Hexapoda</taxon>
        <taxon>Insecta</taxon>
        <taxon>Pterygota</taxon>
        <taxon>Neoptera</taxon>
        <taxon>Paraneoptera</taxon>
        <taxon>Psocodea</taxon>
        <taxon>Troctomorpha</taxon>
        <taxon>Phthiraptera</taxon>
        <taxon>Anoplura</taxon>
        <taxon>Polyplacidae</taxon>
        <taxon>Polyplax</taxon>
    </lineage>
</organism>
<dbReference type="GO" id="GO:0016491">
    <property type="term" value="F:oxidoreductase activity"/>
    <property type="evidence" value="ECO:0007669"/>
    <property type="project" value="InterPro"/>
</dbReference>
<proteinExistence type="predicted"/>
<reference evidence="2 3" key="1">
    <citation type="submission" date="2023-10" db="EMBL/GenBank/DDBJ databases">
        <title>Genomes of two closely related lineages of the louse Polyplax serrata with different host specificities.</title>
        <authorList>
            <person name="Martinu J."/>
            <person name="Tarabai H."/>
            <person name="Stefka J."/>
            <person name="Hypsa V."/>
        </authorList>
    </citation>
    <scope>NUCLEOTIDE SEQUENCE [LARGE SCALE GENOMIC DNA]</scope>
    <source>
        <strain evidence="2">HR10_N</strain>
    </source>
</reference>
<dbReference type="Gene3D" id="3.20.20.100">
    <property type="entry name" value="NADP-dependent oxidoreductase domain"/>
    <property type="match status" value="1"/>
</dbReference>
<dbReference type="PROSITE" id="PS00798">
    <property type="entry name" value="ALDOKETO_REDUCTASE_1"/>
    <property type="match status" value="1"/>
</dbReference>
<dbReference type="InterPro" id="IPR023210">
    <property type="entry name" value="NADP_OxRdtase_dom"/>
</dbReference>
<name>A0AAN8P692_POLSC</name>
<dbReference type="AlphaFoldDB" id="A0AAN8P692"/>
<gene>
    <name evidence="2" type="ORF">RUM43_007692</name>
</gene>
<dbReference type="Pfam" id="PF00248">
    <property type="entry name" value="Aldo_ket_red"/>
    <property type="match status" value="1"/>
</dbReference>
<dbReference type="InterPro" id="IPR018170">
    <property type="entry name" value="Aldo/ket_reductase_CS"/>
</dbReference>
<evidence type="ECO:0000313" key="3">
    <source>
        <dbReference type="Proteomes" id="UP001372834"/>
    </source>
</evidence>
<dbReference type="PRINTS" id="PR00069">
    <property type="entry name" value="ALDKETRDTASE"/>
</dbReference>